<dbReference type="SUPFAM" id="SSF53850">
    <property type="entry name" value="Periplasmic binding protein-like II"/>
    <property type="match status" value="1"/>
</dbReference>
<dbReference type="OrthoDB" id="9785745at2"/>
<evidence type="ECO:0000256" key="4">
    <source>
        <dbReference type="ARBA" id="ARBA00023163"/>
    </source>
</evidence>
<dbReference type="GO" id="GO:0000976">
    <property type="term" value="F:transcription cis-regulatory region binding"/>
    <property type="evidence" value="ECO:0007669"/>
    <property type="project" value="TreeGrafter"/>
</dbReference>
<dbReference type="Pfam" id="PF00126">
    <property type="entry name" value="HTH_1"/>
    <property type="match status" value="1"/>
</dbReference>
<dbReference type="Gene3D" id="3.40.190.10">
    <property type="entry name" value="Periplasmic binding protein-like II"/>
    <property type="match status" value="2"/>
</dbReference>
<comment type="similarity">
    <text evidence="1">Belongs to the LysR transcriptional regulatory family.</text>
</comment>
<dbReference type="PROSITE" id="PS50931">
    <property type="entry name" value="HTH_LYSR"/>
    <property type="match status" value="1"/>
</dbReference>
<dbReference type="AlphaFoldDB" id="A0A1G5MJT9"/>
<evidence type="ECO:0000313" key="6">
    <source>
        <dbReference type="EMBL" id="SCZ25497.1"/>
    </source>
</evidence>
<name>A0A1G5MJT9_9PSED</name>
<organism evidence="6 7">
    <name type="scientific">Pseudomonas oryzihabitans</name>
    <dbReference type="NCBI Taxonomy" id="47885"/>
    <lineage>
        <taxon>Bacteria</taxon>
        <taxon>Pseudomonadati</taxon>
        <taxon>Pseudomonadota</taxon>
        <taxon>Gammaproteobacteria</taxon>
        <taxon>Pseudomonadales</taxon>
        <taxon>Pseudomonadaceae</taxon>
        <taxon>Pseudomonas</taxon>
    </lineage>
</organism>
<keyword evidence="2" id="KW-0805">Transcription regulation</keyword>
<proteinExistence type="inferred from homology"/>
<dbReference type="PRINTS" id="PR00039">
    <property type="entry name" value="HTHLYSR"/>
</dbReference>
<evidence type="ECO:0000256" key="3">
    <source>
        <dbReference type="ARBA" id="ARBA00023125"/>
    </source>
</evidence>
<dbReference type="PANTHER" id="PTHR30126:SF5">
    <property type="entry name" value="HTH-TYPE TRANSCRIPTIONAL ACTIVATOR CMPR"/>
    <property type="match status" value="1"/>
</dbReference>
<dbReference type="InterPro" id="IPR000847">
    <property type="entry name" value="LysR_HTH_N"/>
</dbReference>
<keyword evidence="3 6" id="KW-0238">DNA-binding</keyword>
<dbReference type="Proteomes" id="UP000183046">
    <property type="component" value="Unassembled WGS sequence"/>
</dbReference>
<dbReference type="EMBL" id="FMWB01000002">
    <property type="protein sequence ID" value="SCZ25497.1"/>
    <property type="molecule type" value="Genomic_DNA"/>
</dbReference>
<dbReference type="Gene3D" id="1.10.10.10">
    <property type="entry name" value="Winged helix-like DNA-binding domain superfamily/Winged helix DNA-binding domain"/>
    <property type="match status" value="1"/>
</dbReference>
<dbReference type="Pfam" id="PF03466">
    <property type="entry name" value="LysR_substrate"/>
    <property type="match status" value="1"/>
</dbReference>
<sequence>MPMRKPLMRLTFRQLQVFEAVCEARSYSRAADIMALTQPAVSLQVRQLEEVVGAPLFNYVNRTLYLTEAGEALRQTGRDLFARLGSLDMQLSDLRGALHGQLRLGVESSAQYLAPHLFSQFRSSHPQVDLALTVGNHARVLRRLTENREDVALMSGVPSGSDLDFLPLLDNAIVAVARPGHALAGRHGLSLRDLTAYPLLVREVGSGTRQACEDYLKQKRAHFAEQLEIGAFEAQREAVRAGLGLALLPRQAIRSDLAAGSLVELDVADLPLRRSWCVVQVRGKPLSPVAQAFVDYLRSQRSLINALGIALEPAAGAGPGVRPAAD</sequence>
<reference evidence="7" key="1">
    <citation type="submission" date="2016-10" db="EMBL/GenBank/DDBJ databases">
        <authorList>
            <person name="de Groot N.N."/>
        </authorList>
    </citation>
    <scope>NUCLEOTIDE SEQUENCE [LARGE SCALE GENOMIC DNA]</scope>
    <source>
        <strain evidence="7">DSM 15758</strain>
    </source>
</reference>
<gene>
    <name evidence="6" type="ORF">SAMN05216279_102189</name>
</gene>
<evidence type="ECO:0000256" key="1">
    <source>
        <dbReference type="ARBA" id="ARBA00009437"/>
    </source>
</evidence>
<dbReference type="InterPro" id="IPR036388">
    <property type="entry name" value="WH-like_DNA-bd_sf"/>
</dbReference>
<dbReference type="STRING" id="237610.BJP27_14405"/>
<protein>
    <submittedName>
        <fullName evidence="6">DNA-binding transcriptional regulator, LysR family</fullName>
    </submittedName>
</protein>
<dbReference type="GO" id="GO:0003700">
    <property type="term" value="F:DNA-binding transcription factor activity"/>
    <property type="evidence" value="ECO:0007669"/>
    <property type="project" value="InterPro"/>
</dbReference>
<dbReference type="InterPro" id="IPR036390">
    <property type="entry name" value="WH_DNA-bd_sf"/>
</dbReference>
<dbReference type="SUPFAM" id="SSF46785">
    <property type="entry name" value="Winged helix' DNA-binding domain"/>
    <property type="match status" value="1"/>
</dbReference>
<evidence type="ECO:0000313" key="7">
    <source>
        <dbReference type="Proteomes" id="UP000183046"/>
    </source>
</evidence>
<comment type="caution">
    <text evidence="6">The sequence shown here is derived from an EMBL/GenBank/DDBJ whole genome shotgun (WGS) entry which is preliminary data.</text>
</comment>
<dbReference type="eggNOG" id="COG0583">
    <property type="taxonomic scope" value="Bacteria"/>
</dbReference>
<dbReference type="InterPro" id="IPR005119">
    <property type="entry name" value="LysR_subst-bd"/>
</dbReference>
<evidence type="ECO:0000256" key="2">
    <source>
        <dbReference type="ARBA" id="ARBA00023015"/>
    </source>
</evidence>
<dbReference type="PANTHER" id="PTHR30126">
    <property type="entry name" value="HTH-TYPE TRANSCRIPTIONAL REGULATOR"/>
    <property type="match status" value="1"/>
</dbReference>
<accession>A0A1G5MJT9</accession>
<feature type="domain" description="HTH lysR-type" evidence="5">
    <location>
        <begin position="10"/>
        <end position="67"/>
    </location>
</feature>
<evidence type="ECO:0000259" key="5">
    <source>
        <dbReference type="PROSITE" id="PS50931"/>
    </source>
</evidence>
<keyword evidence="4" id="KW-0804">Transcription</keyword>